<gene>
    <name evidence="8" type="ORF">Daura_32410</name>
</gene>
<dbReference type="Gene3D" id="1.10.1740.10">
    <property type="match status" value="1"/>
</dbReference>
<evidence type="ECO:0000256" key="1">
    <source>
        <dbReference type="ARBA" id="ARBA00010641"/>
    </source>
</evidence>
<evidence type="ECO:0000259" key="7">
    <source>
        <dbReference type="Pfam" id="PF08281"/>
    </source>
</evidence>
<dbReference type="RefSeq" id="WP_033364410.1">
    <property type="nucleotide sequence ID" value="NZ_CP073767.1"/>
</dbReference>
<evidence type="ECO:0000259" key="6">
    <source>
        <dbReference type="Pfam" id="PF04542"/>
    </source>
</evidence>
<keyword evidence="5" id="KW-0804">Transcription</keyword>
<name>A0A9Q9IBP0_9ACTN</name>
<dbReference type="PANTHER" id="PTHR43133:SF50">
    <property type="entry name" value="ECF RNA POLYMERASE SIGMA FACTOR SIGM"/>
    <property type="match status" value="1"/>
</dbReference>
<dbReference type="Proteomes" id="UP001058003">
    <property type="component" value="Chromosome"/>
</dbReference>
<dbReference type="OrthoDB" id="2046835at2"/>
<dbReference type="InterPro" id="IPR013324">
    <property type="entry name" value="RNA_pol_sigma_r3/r4-like"/>
</dbReference>
<dbReference type="SUPFAM" id="SSF88659">
    <property type="entry name" value="Sigma3 and sigma4 domains of RNA polymerase sigma factors"/>
    <property type="match status" value="1"/>
</dbReference>
<dbReference type="EMBL" id="CP073767">
    <property type="protein sequence ID" value="UWZ51440.1"/>
    <property type="molecule type" value="Genomic_DNA"/>
</dbReference>
<dbReference type="GO" id="GO:0016987">
    <property type="term" value="F:sigma factor activity"/>
    <property type="evidence" value="ECO:0007669"/>
    <property type="project" value="UniProtKB-KW"/>
</dbReference>
<dbReference type="CDD" id="cd06171">
    <property type="entry name" value="Sigma70_r4"/>
    <property type="match status" value="1"/>
</dbReference>
<evidence type="ECO:0000313" key="9">
    <source>
        <dbReference type="Proteomes" id="UP001058003"/>
    </source>
</evidence>
<dbReference type="InterPro" id="IPR014284">
    <property type="entry name" value="RNA_pol_sigma-70_dom"/>
</dbReference>
<dbReference type="InterPro" id="IPR039425">
    <property type="entry name" value="RNA_pol_sigma-70-like"/>
</dbReference>
<keyword evidence="3" id="KW-0731">Sigma factor</keyword>
<protein>
    <submittedName>
        <fullName evidence="8">SigE family RNA polymerase sigma factor</fullName>
    </submittedName>
</protein>
<reference evidence="8" key="1">
    <citation type="submission" date="2021-04" db="EMBL/GenBank/DDBJ databases">
        <title>Dactylosporangium aurantiacum NRRL B-8018 full assembly.</title>
        <authorList>
            <person name="Hartkoorn R.C."/>
            <person name="Beaudoing E."/>
            <person name="Hot D."/>
        </authorList>
    </citation>
    <scope>NUCLEOTIDE SEQUENCE</scope>
    <source>
        <strain evidence="8">NRRL B-8018</strain>
    </source>
</reference>
<dbReference type="InterPro" id="IPR014325">
    <property type="entry name" value="RNA_pol_sigma-E_actinobac"/>
</dbReference>
<dbReference type="GO" id="GO:0003677">
    <property type="term" value="F:DNA binding"/>
    <property type="evidence" value="ECO:0007669"/>
    <property type="project" value="UniProtKB-KW"/>
</dbReference>
<dbReference type="InterPro" id="IPR007627">
    <property type="entry name" value="RNA_pol_sigma70_r2"/>
</dbReference>
<organism evidence="8 9">
    <name type="scientific">Dactylosporangium aurantiacum</name>
    <dbReference type="NCBI Taxonomy" id="35754"/>
    <lineage>
        <taxon>Bacteria</taxon>
        <taxon>Bacillati</taxon>
        <taxon>Actinomycetota</taxon>
        <taxon>Actinomycetes</taxon>
        <taxon>Micromonosporales</taxon>
        <taxon>Micromonosporaceae</taxon>
        <taxon>Dactylosporangium</taxon>
    </lineage>
</organism>
<proteinExistence type="inferred from homology"/>
<dbReference type="Pfam" id="PF08281">
    <property type="entry name" value="Sigma70_r4_2"/>
    <property type="match status" value="1"/>
</dbReference>
<dbReference type="InterPro" id="IPR013325">
    <property type="entry name" value="RNA_pol_sigma_r2"/>
</dbReference>
<dbReference type="AlphaFoldDB" id="A0A9Q9IBP0"/>
<keyword evidence="4" id="KW-0238">DNA-binding</keyword>
<dbReference type="NCBIfam" id="TIGR02937">
    <property type="entry name" value="sigma70-ECF"/>
    <property type="match status" value="1"/>
</dbReference>
<dbReference type="InterPro" id="IPR036388">
    <property type="entry name" value="WH-like_DNA-bd_sf"/>
</dbReference>
<dbReference type="Pfam" id="PF04542">
    <property type="entry name" value="Sigma70_r2"/>
    <property type="match status" value="1"/>
</dbReference>
<sequence length="168" mass="19104">MRADEEHAYVQYVSSRVLALRRTAYHLCGDWHEAHDLVQGALIKLYRHWARVSAADSPDAYVRQVLVNVFLQQRGTWWSRNVRLFAEPDEHPGPPSEPLAERRIDLHAALGRLAPGQRAVLVLRYWEGLDVAETAQVLGCSTGTVKSQTSHAIAALRRLMPDYAWEPR</sequence>
<dbReference type="Gene3D" id="1.10.10.10">
    <property type="entry name" value="Winged helix-like DNA-binding domain superfamily/Winged helix DNA-binding domain"/>
    <property type="match status" value="1"/>
</dbReference>
<feature type="domain" description="RNA polymerase sigma-70 region 2" evidence="6">
    <location>
        <begin position="19"/>
        <end position="73"/>
    </location>
</feature>
<evidence type="ECO:0000256" key="4">
    <source>
        <dbReference type="ARBA" id="ARBA00023125"/>
    </source>
</evidence>
<evidence type="ECO:0000313" key="8">
    <source>
        <dbReference type="EMBL" id="UWZ51440.1"/>
    </source>
</evidence>
<evidence type="ECO:0000256" key="3">
    <source>
        <dbReference type="ARBA" id="ARBA00023082"/>
    </source>
</evidence>
<dbReference type="GO" id="GO:0006352">
    <property type="term" value="P:DNA-templated transcription initiation"/>
    <property type="evidence" value="ECO:0007669"/>
    <property type="project" value="InterPro"/>
</dbReference>
<dbReference type="KEGG" id="daur:Daura_32410"/>
<feature type="domain" description="RNA polymerase sigma factor 70 region 4 type 2" evidence="7">
    <location>
        <begin position="105"/>
        <end position="156"/>
    </location>
</feature>
<comment type="similarity">
    <text evidence="1">Belongs to the sigma-70 factor family. ECF subfamily.</text>
</comment>
<evidence type="ECO:0000256" key="5">
    <source>
        <dbReference type="ARBA" id="ARBA00023163"/>
    </source>
</evidence>
<evidence type="ECO:0000256" key="2">
    <source>
        <dbReference type="ARBA" id="ARBA00023015"/>
    </source>
</evidence>
<dbReference type="PANTHER" id="PTHR43133">
    <property type="entry name" value="RNA POLYMERASE ECF-TYPE SIGMA FACTO"/>
    <property type="match status" value="1"/>
</dbReference>
<keyword evidence="9" id="KW-1185">Reference proteome</keyword>
<dbReference type="InterPro" id="IPR013249">
    <property type="entry name" value="RNA_pol_sigma70_r4_t2"/>
</dbReference>
<keyword evidence="2" id="KW-0805">Transcription regulation</keyword>
<dbReference type="NCBIfam" id="TIGR02983">
    <property type="entry name" value="SigE-fam_strep"/>
    <property type="match status" value="1"/>
</dbReference>
<dbReference type="SUPFAM" id="SSF88946">
    <property type="entry name" value="Sigma2 domain of RNA polymerase sigma factors"/>
    <property type="match status" value="1"/>
</dbReference>
<accession>A0A9Q9IBP0</accession>